<dbReference type="RefSeq" id="WP_225324802.1">
    <property type="nucleotide sequence ID" value="NZ_JAEKMV010000017.1"/>
</dbReference>
<dbReference type="Proteomes" id="UP001187143">
    <property type="component" value="Unassembled WGS sequence"/>
</dbReference>
<evidence type="ECO:0000313" key="2">
    <source>
        <dbReference type="Proteomes" id="UP001187143"/>
    </source>
</evidence>
<protein>
    <submittedName>
        <fullName evidence="1">Uncharacterized protein</fullName>
    </submittedName>
</protein>
<dbReference type="EMBL" id="JAWLLD010000019">
    <property type="protein sequence ID" value="MDV7014067.1"/>
    <property type="molecule type" value="Genomic_DNA"/>
</dbReference>
<organism evidence="1 2">
    <name type="scientific">Mycobacterium intracellulare</name>
    <dbReference type="NCBI Taxonomy" id="1767"/>
    <lineage>
        <taxon>Bacteria</taxon>
        <taxon>Bacillati</taxon>
        <taxon>Actinomycetota</taxon>
        <taxon>Actinomycetes</taxon>
        <taxon>Mycobacteriales</taxon>
        <taxon>Mycobacteriaceae</taxon>
        <taxon>Mycobacterium</taxon>
        <taxon>Mycobacterium avium complex (MAC)</taxon>
    </lineage>
</organism>
<comment type="caution">
    <text evidence="1">The sequence shown here is derived from an EMBL/GenBank/DDBJ whole genome shotgun (WGS) entry which is preliminary data.</text>
</comment>
<gene>
    <name evidence="1" type="ORF">R4F53_17415</name>
</gene>
<proteinExistence type="predicted"/>
<name>A0AAE4UD21_MYCIT</name>
<dbReference type="AlphaFoldDB" id="A0AAE4UD21"/>
<evidence type="ECO:0000313" key="1">
    <source>
        <dbReference type="EMBL" id="MDV7014067.1"/>
    </source>
</evidence>
<accession>A0AAE4UD21</accession>
<sequence>MHELDPSLMTPESLETTIAALCDALKPLAKLARGAGGGQAAVHIATGVSITNAKRLREQTYNALATQVNKSLIHTGCLPPIALQSESAPEAQIPIYATNWKTLAYQLAIDMADAIQGMKYALLLAAAGNGWERQLSALETQHWEARVQPKVAEISSSHLSIACAIRHLEHSRIRYLALRDNPHATWDTRRRSETALFRSAWKLVNLLNQVEQDLQSMYDEAKRFEPQHAPKWINKAEAARVTYIRTASNHRFFPVKISALQSTIPAKNPLSGQLLRQDNIEAIHENWHTANLAAAPRLNRILENIRKDAKAARRVRRTLCRALSAEDNFDSLAHLCI</sequence>
<reference evidence="1" key="1">
    <citation type="submission" date="2023-10" db="EMBL/GenBank/DDBJ databases">
        <title>Characterization and genome sequence of Mycobacterium intracellulare ABSURDO, a novel pathogenic isolate with three colony morphotypes that vary in growth and acid-fastness.</title>
        <authorList>
            <person name="Jude B.A."/>
            <person name="Robinson R.T."/>
        </authorList>
    </citation>
    <scope>NUCLEOTIDE SEQUENCE</scope>
    <source>
        <strain evidence="1">ABSURDO Component B</strain>
    </source>
</reference>